<dbReference type="Pfam" id="PF16976">
    <property type="entry name" value="RcpC"/>
    <property type="match status" value="1"/>
</dbReference>
<proteinExistence type="predicted"/>
<dbReference type="AlphaFoldDB" id="A0A3N5AFJ1"/>
<comment type="caution">
    <text evidence="3">The sequence shown here is derived from an EMBL/GenBank/DDBJ whole genome shotgun (WGS) entry which is preliminary data.</text>
</comment>
<dbReference type="InterPro" id="IPR031571">
    <property type="entry name" value="RcpC_dom"/>
</dbReference>
<organism evidence="3 4">
    <name type="scientific">Thermodesulfitimonas autotrophica</name>
    <dbReference type="NCBI Taxonomy" id="1894989"/>
    <lineage>
        <taxon>Bacteria</taxon>
        <taxon>Bacillati</taxon>
        <taxon>Bacillota</taxon>
        <taxon>Clostridia</taxon>
        <taxon>Thermoanaerobacterales</taxon>
        <taxon>Thermoanaerobacteraceae</taxon>
        <taxon>Thermodesulfitimonas</taxon>
    </lineage>
</organism>
<accession>A0A3N5AFJ1</accession>
<protein>
    <submittedName>
        <fullName evidence="3">Pilus assembly protein CpaB</fullName>
    </submittedName>
</protein>
<feature type="compositionally biased region" description="Polar residues" evidence="1">
    <location>
        <begin position="249"/>
        <end position="258"/>
    </location>
</feature>
<evidence type="ECO:0000313" key="3">
    <source>
        <dbReference type="EMBL" id="RPF42730.1"/>
    </source>
</evidence>
<gene>
    <name evidence="3" type="ORF">EDD75_1840</name>
</gene>
<dbReference type="CDD" id="cd11614">
    <property type="entry name" value="SAF_CpaB_FlgA_like"/>
    <property type="match status" value="1"/>
</dbReference>
<keyword evidence="4" id="KW-1185">Reference proteome</keyword>
<dbReference type="Pfam" id="PF08666">
    <property type="entry name" value="SAF"/>
    <property type="match status" value="1"/>
</dbReference>
<dbReference type="EMBL" id="RKRE01000003">
    <property type="protein sequence ID" value="RPF42730.1"/>
    <property type="molecule type" value="Genomic_DNA"/>
</dbReference>
<dbReference type="InterPro" id="IPR013974">
    <property type="entry name" value="SAF"/>
</dbReference>
<dbReference type="Proteomes" id="UP000282654">
    <property type="component" value="Unassembled WGS sequence"/>
</dbReference>
<sequence length="258" mass="27680">MRSKIFLALALIFAAAAAVSTYFYLQALEKTYRETGRFVTAVVAGADIPSRTRITPAMLKYQDIPARYLHPDAATSAREVVGKISLTDIKAGEPILKSKLVAAKDARYGLAFSLGAGERAVTVAVTEISSVGGMVRPGDRVDVVATLDVAPADPNQPKTTYTTTILSDIRVLATGQMLTPEEKKDKKDTGFQHVTLAVTPAEAQVLILAAERGSIRLVLRSPVDKEKVKLPPAKTEDLVAQVPKPVKSATVQQTSQPR</sequence>
<reference evidence="3 4" key="1">
    <citation type="submission" date="2018-11" db="EMBL/GenBank/DDBJ databases">
        <title>Genomic Encyclopedia of Type Strains, Phase IV (KMG-IV): sequencing the most valuable type-strain genomes for metagenomic binning, comparative biology and taxonomic classification.</title>
        <authorList>
            <person name="Goeker M."/>
        </authorList>
    </citation>
    <scope>NUCLEOTIDE SEQUENCE [LARGE SCALE GENOMIC DNA]</scope>
    <source>
        <strain evidence="3 4">DSM 102936</strain>
    </source>
</reference>
<dbReference type="NCBIfam" id="TIGR03177">
    <property type="entry name" value="pilus_cpaB"/>
    <property type="match status" value="1"/>
</dbReference>
<name>A0A3N5AFJ1_9THEO</name>
<evidence type="ECO:0000259" key="2">
    <source>
        <dbReference type="SMART" id="SM00858"/>
    </source>
</evidence>
<dbReference type="InterPro" id="IPR017592">
    <property type="entry name" value="Pilus_assmbl_Flp-typ_CpaB"/>
</dbReference>
<evidence type="ECO:0000256" key="1">
    <source>
        <dbReference type="SAM" id="MobiDB-lite"/>
    </source>
</evidence>
<dbReference type="Gene3D" id="3.90.1210.10">
    <property type="entry name" value="Antifreeze-like/N-acetylneuraminic acid synthase C-terminal domain"/>
    <property type="match status" value="1"/>
</dbReference>
<feature type="domain" description="SAF" evidence="2">
    <location>
        <begin position="39"/>
        <end position="101"/>
    </location>
</feature>
<dbReference type="RefSeq" id="WP_170157785.1">
    <property type="nucleotide sequence ID" value="NZ_RKRE01000003.1"/>
</dbReference>
<dbReference type="SMART" id="SM00858">
    <property type="entry name" value="SAF"/>
    <property type="match status" value="1"/>
</dbReference>
<evidence type="ECO:0000313" key="4">
    <source>
        <dbReference type="Proteomes" id="UP000282654"/>
    </source>
</evidence>
<feature type="region of interest" description="Disordered" evidence="1">
    <location>
        <begin position="231"/>
        <end position="258"/>
    </location>
</feature>